<evidence type="ECO:0000256" key="9">
    <source>
        <dbReference type="ARBA" id="ARBA00023136"/>
    </source>
</evidence>
<keyword evidence="14" id="KW-1185">Reference proteome</keyword>
<accession>A0A4Q7L8E7</accession>
<dbReference type="PANTHER" id="PTHR33446:SF2">
    <property type="entry name" value="PROTEIN TONB"/>
    <property type="match status" value="1"/>
</dbReference>
<dbReference type="InterPro" id="IPR051045">
    <property type="entry name" value="TonB-dependent_transducer"/>
</dbReference>
<keyword evidence="8 11" id="KW-1133">Transmembrane helix</keyword>
<reference evidence="13 14" key="1">
    <citation type="submission" date="2019-02" db="EMBL/GenBank/DDBJ databases">
        <title>Genomic Encyclopedia of Type Strains, Phase IV (KMG-IV): sequencing the most valuable type-strain genomes for metagenomic binning, comparative biology and taxonomic classification.</title>
        <authorList>
            <person name="Goeker M."/>
        </authorList>
    </citation>
    <scope>NUCLEOTIDE SEQUENCE [LARGE SCALE GENOMIC DNA]</scope>
    <source>
        <strain evidence="13 14">DSM 10617</strain>
    </source>
</reference>
<dbReference type="GO" id="GO:0055085">
    <property type="term" value="P:transmembrane transport"/>
    <property type="evidence" value="ECO:0007669"/>
    <property type="project" value="InterPro"/>
</dbReference>
<sequence length="230" mass="24263">MEDYASRQRKPTKHLIGLGLVVVLHVGLLWAINSGLARAFVKKIKGPVEAVMLEEAKPDIPPPPPPPPPPPQKNAPPPPPPPAYVPPVEVQVTQAPAANAIAAVTSAPPKVEAPPPPPPAPAPAPPAPPPPAPPPAEPVRTPAVVNASGCEKPEYPSASRRLEEEGTVSLRFLVGIDGKVIQAEVDKSSGHKRLDEAARSGLSRCTFKPATVDGKPEQGWATMKYTWRLE</sequence>
<feature type="transmembrane region" description="Helical" evidence="11">
    <location>
        <begin position="12"/>
        <end position="32"/>
    </location>
</feature>
<evidence type="ECO:0000256" key="2">
    <source>
        <dbReference type="ARBA" id="ARBA00006555"/>
    </source>
</evidence>
<dbReference type="InterPro" id="IPR037682">
    <property type="entry name" value="TonB_C"/>
</dbReference>
<dbReference type="Proteomes" id="UP000293433">
    <property type="component" value="Unassembled WGS sequence"/>
</dbReference>
<organism evidence="13 14">
    <name type="scientific">Sphaerotilus mobilis</name>
    <dbReference type="NCBI Taxonomy" id="47994"/>
    <lineage>
        <taxon>Bacteria</taxon>
        <taxon>Pseudomonadati</taxon>
        <taxon>Pseudomonadota</taxon>
        <taxon>Betaproteobacteria</taxon>
        <taxon>Burkholderiales</taxon>
        <taxon>Sphaerotilaceae</taxon>
        <taxon>Sphaerotilus</taxon>
    </lineage>
</organism>
<name>A0A4Q7L8E7_9BURK</name>
<evidence type="ECO:0000256" key="1">
    <source>
        <dbReference type="ARBA" id="ARBA00004383"/>
    </source>
</evidence>
<evidence type="ECO:0000256" key="4">
    <source>
        <dbReference type="ARBA" id="ARBA00022475"/>
    </source>
</evidence>
<feature type="region of interest" description="Disordered" evidence="10">
    <location>
        <begin position="56"/>
        <end position="91"/>
    </location>
</feature>
<dbReference type="EMBL" id="SGWV01000015">
    <property type="protein sequence ID" value="RZS46688.1"/>
    <property type="molecule type" value="Genomic_DNA"/>
</dbReference>
<evidence type="ECO:0000256" key="3">
    <source>
        <dbReference type="ARBA" id="ARBA00022448"/>
    </source>
</evidence>
<dbReference type="NCBIfam" id="TIGR01352">
    <property type="entry name" value="tonB_Cterm"/>
    <property type="match status" value="1"/>
</dbReference>
<gene>
    <name evidence="13" type="ORF">EV685_4107</name>
</gene>
<evidence type="ECO:0000256" key="10">
    <source>
        <dbReference type="SAM" id="MobiDB-lite"/>
    </source>
</evidence>
<evidence type="ECO:0000256" key="6">
    <source>
        <dbReference type="ARBA" id="ARBA00022692"/>
    </source>
</evidence>
<feature type="compositionally biased region" description="Pro residues" evidence="10">
    <location>
        <begin position="59"/>
        <end position="85"/>
    </location>
</feature>
<evidence type="ECO:0000256" key="7">
    <source>
        <dbReference type="ARBA" id="ARBA00022927"/>
    </source>
</evidence>
<protein>
    <submittedName>
        <fullName evidence="13">Outer membrane transport energization protein TonB</fullName>
    </submittedName>
</protein>
<feature type="region of interest" description="Disordered" evidence="10">
    <location>
        <begin position="107"/>
        <end position="164"/>
    </location>
</feature>
<dbReference type="PANTHER" id="PTHR33446">
    <property type="entry name" value="PROTEIN TONB-RELATED"/>
    <property type="match status" value="1"/>
</dbReference>
<dbReference type="InterPro" id="IPR006260">
    <property type="entry name" value="TonB/TolA_C"/>
</dbReference>
<dbReference type="Gene3D" id="3.30.1150.10">
    <property type="match status" value="1"/>
</dbReference>
<keyword evidence="3" id="KW-0813">Transport</keyword>
<evidence type="ECO:0000313" key="13">
    <source>
        <dbReference type="EMBL" id="RZS46688.1"/>
    </source>
</evidence>
<keyword evidence="9 11" id="KW-0472">Membrane</keyword>
<dbReference type="SUPFAM" id="SSF74653">
    <property type="entry name" value="TolA/TonB C-terminal domain"/>
    <property type="match status" value="1"/>
</dbReference>
<dbReference type="PRINTS" id="PR01217">
    <property type="entry name" value="PRICHEXTENSN"/>
</dbReference>
<dbReference type="PROSITE" id="PS52015">
    <property type="entry name" value="TONB_CTD"/>
    <property type="match status" value="1"/>
</dbReference>
<evidence type="ECO:0000256" key="11">
    <source>
        <dbReference type="SAM" id="Phobius"/>
    </source>
</evidence>
<dbReference type="RefSeq" id="WP_130483918.1">
    <property type="nucleotide sequence ID" value="NZ_SGWV01000015.1"/>
</dbReference>
<dbReference type="OrthoDB" id="9792439at2"/>
<keyword evidence="6 11" id="KW-0812">Transmembrane</keyword>
<comment type="similarity">
    <text evidence="2">Belongs to the TonB family.</text>
</comment>
<feature type="compositionally biased region" description="Pro residues" evidence="10">
    <location>
        <begin position="111"/>
        <end position="137"/>
    </location>
</feature>
<keyword evidence="5" id="KW-0997">Cell inner membrane</keyword>
<dbReference type="GO" id="GO:0031992">
    <property type="term" value="F:energy transducer activity"/>
    <property type="evidence" value="ECO:0007669"/>
    <property type="project" value="TreeGrafter"/>
</dbReference>
<dbReference type="GO" id="GO:0098797">
    <property type="term" value="C:plasma membrane protein complex"/>
    <property type="evidence" value="ECO:0007669"/>
    <property type="project" value="TreeGrafter"/>
</dbReference>
<dbReference type="AlphaFoldDB" id="A0A4Q7L8E7"/>
<comment type="caution">
    <text evidence="13">The sequence shown here is derived from an EMBL/GenBank/DDBJ whole genome shotgun (WGS) entry which is preliminary data.</text>
</comment>
<proteinExistence type="inferred from homology"/>
<evidence type="ECO:0000256" key="5">
    <source>
        <dbReference type="ARBA" id="ARBA00022519"/>
    </source>
</evidence>
<dbReference type="Pfam" id="PF03544">
    <property type="entry name" value="TonB_C"/>
    <property type="match status" value="1"/>
</dbReference>
<dbReference type="GO" id="GO:0015031">
    <property type="term" value="P:protein transport"/>
    <property type="evidence" value="ECO:0007669"/>
    <property type="project" value="UniProtKB-KW"/>
</dbReference>
<comment type="subcellular location">
    <subcellularLocation>
        <location evidence="1">Cell inner membrane</location>
        <topology evidence="1">Single-pass membrane protein</topology>
        <orientation evidence="1">Periplasmic side</orientation>
    </subcellularLocation>
</comment>
<evidence type="ECO:0000313" key="14">
    <source>
        <dbReference type="Proteomes" id="UP000293433"/>
    </source>
</evidence>
<keyword evidence="7" id="KW-0653">Protein transport</keyword>
<evidence type="ECO:0000259" key="12">
    <source>
        <dbReference type="PROSITE" id="PS52015"/>
    </source>
</evidence>
<feature type="domain" description="TonB C-terminal" evidence="12">
    <location>
        <begin position="140"/>
        <end position="230"/>
    </location>
</feature>
<evidence type="ECO:0000256" key="8">
    <source>
        <dbReference type="ARBA" id="ARBA00022989"/>
    </source>
</evidence>
<keyword evidence="4" id="KW-1003">Cell membrane</keyword>